<dbReference type="Pfam" id="PF13650">
    <property type="entry name" value="Asp_protease_2"/>
    <property type="match status" value="1"/>
</dbReference>
<dbReference type="VEuPathDB" id="MicrosporidiaDB:M153_3120002297"/>
<organism evidence="1 2">
    <name type="scientific">Pseudoloma neurophilia</name>
    <dbReference type="NCBI Taxonomy" id="146866"/>
    <lineage>
        <taxon>Eukaryota</taxon>
        <taxon>Fungi</taxon>
        <taxon>Fungi incertae sedis</taxon>
        <taxon>Microsporidia</taxon>
        <taxon>Pseudoloma</taxon>
    </lineage>
</organism>
<dbReference type="Proteomes" id="UP000051530">
    <property type="component" value="Unassembled WGS sequence"/>
</dbReference>
<proteinExistence type="predicted"/>
<evidence type="ECO:0000313" key="2">
    <source>
        <dbReference type="Proteomes" id="UP000051530"/>
    </source>
</evidence>
<sequence length="175" mass="19686">MNSIKELGLQYFGLSGASTSVPATVRVDSGASVSVIKTSHAEKLEIAIYKTKSLRKIILADGKEIKLSKKTRITIQDSRTSNDLILNFYFYDQLSEKCILGVDLQKILEMSVYIHKQKLKILGKEIGFGESFETTPSTVVSDTKIKEELKEIIDNYLNNVEEKTLLKVIKWALIL</sequence>
<dbReference type="EMBL" id="LGUB01000101">
    <property type="protein sequence ID" value="KRH94283.1"/>
    <property type="molecule type" value="Genomic_DNA"/>
</dbReference>
<dbReference type="InterPro" id="IPR021109">
    <property type="entry name" value="Peptidase_aspartic_dom_sf"/>
</dbReference>
<comment type="caution">
    <text evidence="1">The sequence shown here is derived from an EMBL/GenBank/DDBJ whole genome shotgun (WGS) entry which is preliminary data.</text>
</comment>
<dbReference type="Gene3D" id="2.40.70.10">
    <property type="entry name" value="Acid Proteases"/>
    <property type="match status" value="1"/>
</dbReference>
<dbReference type="SUPFAM" id="SSF50630">
    <property type="entry name" value="Acid proteases"/>
    <property type="match status" value="1"/>
</dbReference>
<keyword evidence="2" id="KW-1185">Reference proteome</keyword>
<name>A0A0R0M7D8_9MICR</name>
<dbReference type="AlphaFoldDB" id="A0A0R0M7D8"/>
<gene>
    <name evidence="1" type="ORF">M153_3120002297</name>
</gene>
<dbReference type="CDD" id="cd00303">
    <property type="entry name" value="retropepsin_like"/>
    <property type="match status" value="1"/>
</dbReference>
<accession>A0A0R0M7D8</accession>
<protein>
    <submittedName>
        <fullName evidence="1">Uncharacterized protein</fullName>
    </submittedName>
</protein>
<evidence type="ECO:0000313" key="1">
    <source>
        <dbReference type="EMBL" id="KRH94283.1"/>
    </source>
</evidence>
<reference evidence="1 2" key="1">
    <citation type="submission" date="2015-07" db="EMBL/GenBank/DDBJ databases">
        <title>The genome of Pseudoloma neurophilia, a relevant intracellular parasite of the zebrafish.</title>
        <authorList>
            <person name="Ndikumana S."/>
            <person name="Pelin A."/>
            <person name="Sanders J."/>
            <person name="Corradi N."/>
        </authorList>
    </citation>
    <scope>NUCLEOTIDE SEQUENCE [LARGE SCALE GENOMIC DNA]</scope>
    <source>
        <strain evidence="1 2">MK1</strain>
    </source>
</reference>